<dbReference type="GO" id="GO:0006097">
    <property type="term" value="P:glyoxylate cycle"/>
    <property type="evidence" value="ECO:0007669"/>
    <property type="project" value="InterPro"/>
</dbReference>
<dbReference type="Pfam" id="PF16186">
    <property type="entry name" value="Arm_3"/>
    <property type="match status" value="1"/>
</dbReference>
<protein>
    <recommendedName>
        <fullName evidence="7">IBB domain-containing protein</fullName>
    </recommendedName>
</protein>
<evidence type="ECO:0000256" key="6">
    <source>
        <dbReference type="SAM" id="Coils"/>
    </source>
</evidence>
<evidence type="ECO:0000313" key="8">
    <source>
        <dbReference type="EMBL" id="KIK60924.1"/>
    </source>
</evidence>
<dbReference type="HOGENOM" id="CLU_265469_0_0_1"/>
<feature type="coiled-coil region" evidence="6">
    <location>
        <begin position="497"/>
        <end position="524"/>
    </location>
</feature>
<dbReference type="EMBL" id="KN834773">
    <property type="protein sequence ID" value="KIK60924.1"/>
    <property type="molecule type" value="Genomic_DNA"/>
</dbReference>
<dbReference type="InterPro" id="IPR032413">
    <property type="entry name" value="Arm_3"/>
</dbReference>
<dbReference type="OrthoDB" id="29145at2759"/>
<dbReference type="PROSITE" id="PS51214">
    <property type="entry name" value="IBB"/>
    <property type="match status" value="1"/>
</dbReference>
<evidence type="ECO:0000256" key="1">
    <source>
        <dbReference type="ARBA" id="ARBA00010394"/>
    </source>
</evidence>
<sequence length="1254" mass="141123">MAQFNSLPNELLYAVVEILFHQNDLPALFFLSCIRRRFYRIANRYLYRDVRHVNALKTLSLNKSERLILQNIDIHHPASFVRSLAVLPIETPSKEQIGTVTNFLRVGIENVTNFSLEFVGLRDLSLDLEDMFFLDCLQGLSIRSNMNLVRLRIWGKCFEHEVQQCVEIFDSLLALSVEKLQFQFLVVGNDGQVIDSTCFYPFFLQPISRSCTTLAKFRVELHRPSYLSLENLGWALGQMHLPYLRKLQIYSGDPDYSIRRHAPRLNLDKFLQRHRGLEHLILDCCNIYLDSPTFPVLAVPIALQHFEGRLNDCQALSNANHHITSLTVYLTEYLTAIVECHRSPLLGIVLGSLGPNLRTLKFIDPRLRYHLLAQTQVFWNRFGLVAKVYEEQIIPHCTNLEKLDSHIAWGAFDSAPSIVLIVVQGLPLLQSWDLHLYIPVSVLGSASWREDVDFDNLHFRLRLWECNLESYNQAMRIESQSAKAHREAYKTRGTFNEDGLRRRREEQQVEIRQQKREEAIVKRRNILPHTGANSDEDSVSLDDGMISGLFSRSPQQQLVATTKFRKILSTERSPPIEFVIQCGAVPRFVEFLKTGDSALQFEAAWVLTNIAFGATEYTEVVISVQAIPELIKLLSSSRVLDVQEQAAWALGNIAGDGSSSRDHVLQQGALQPLLTLLSESHELSLLRIGTWALSNFCRGSSDWTMLSSGLTVLTKLIYSLDNEILTNTCWAISCLLRDSKDRIQAVIETSVCGHLVELLTHTSTSVQIPALHSVGNIVTGDNSQTQVIIASGALPALRSLLSSANDGIQKVACWTISNITAGSAFEIQAVIDANIITSFTNILQNANFNTRKEGCIKSLCDLLTMMDLEGIQVALAGLDNILKVSEMDKVAAGQGAVNQYVSDVAEAGGIVAIHSLQQHDNPEIYSKALSLMDEYFTDDEELEIQFAIAVPGVDSSGQFTLLLIEWHGEGTEFTPSPVPIEESDRSHFEGESSLANNKIYASIPRFTNLEESEHRKTVSDKKERCSDMMQKARILIHWSERNPGDWTVREDAWKFIVARRLLTYSKETNVRSVLVWSAFKIYTENSRSSVLSFTVQKSKIQIIIGPRQNGLAKFELYTEDRLTIDAPFAVSSDPGSVGGTTLSASSSSAVLTVLVYSLTGKTSVTMMALFIDAYVRFLIQTYHRCEVAAMGDMAFQIPIKDDPNSTMLLWKMHDKTNFIAMDVFNVHILGLNQYHVRRKVVIADFCNPSSLRDS</sequence>
<dbReference type="PANTHER" id="PTHR23316">
    <property type="entry name" value="IMPORTIN ALPHA"/>
    <property type="match status" value="1"/>
</dbReference>
<dbReference type="InterPro" id="IPR016024">
    <property type="entry name" value="ARM-type_fold"/>
</dbReference>
<keyword evidence="3" id="KW-0653">Protein transport</keyword>
<keyword evidence="9" id="KW-1185">Reference proteome</keyword>
<dbReference type="Gene3D" id="1.25.10.10">
    <property type="entry name" value="Leucine-rich Repeat Variant"/>
    <property type="match status" value="1"/>
</dbReference>
<comment type="similarity">
    <text evidence="1">Belongs to the importin alpha family.</text>
</comment>
<organism evidence="8 9">
    <name type="scientific">Collybiopsis luxurians FD-317 M1</name>
    <dbReference type="NCBI Taxonomy" id="944289"/>
    <lineage>
        <taxon>Eukaryota</taxon>
        <taxon>Fungi</taxon>
        <taxon>Dikarya</taxon>
        <taxon>Basidiomycota</taxon>
        <taxon>Agaricomycotina</taxon>
        <taxon>Agaricomycetes</taxon>
        <taxon>Agaricomycetidae</taxon>
        <taxon>Agaricales</taxon>
        <taxon>Marasmiineae</taxon>
        <taxon>Omphalotaceae</taxon>
        <taxon>Collybiopsis</taxon>
        <taxon>Collybiopsis luxurians</taxon>
    </lineage>
</organism>
<accession>A0A0D0CEH1</accession>
<dbReference type="InterPro" id="IPR002652">
    <property type="entry name" value="Importin-a_IBB"/>
</dbReference>
<dbReference type="Gene3D" id="3.20.20.360">
    <property type="entry name" value="Malate synthase, domain 3"/>
    <property type="match status" value="1"/>
</dbReference>
<keyword evidence="2 5" id="KW-0813">Transport</keyword>
<dbReference type="PROSITE" id="PS50176">
    <property type="entry name" value="ARM_REPEAT"/>
    <property type="match status" value="2"/>
</dbReference>
<evidence type="ECO:0000313" key="9">
    <source>
        <dbReference type="Proteomes" id="UP000053593"/>
    </source>
</evidence>
<dbReference type="Pfam" id="PF01274">
    <property type="entry name" value="MS_TIM-barrel"/>
    <property type="match status" value="1"/>
</dbReference>
<proteinExistence type="inferred from homology"/>
<dbReference type="InterPro" id="IPR000225">
    <property type="entry name" value="Armadillo"/>
</dbReference>
<gene>
    <name evidence="8" type="ORF">GYMLUDRAFT_244073</name>
</gene>
<feature type="repeat" description="ARM" evidence="4">
    <location>
        <begin position="792"/>
        <end position="820"/>
    </location>
</feature>
<dbReference type="GO" id="GO:0004474">
    <property type="term" value="F:malate synthase activity"/>
    <property type="evidence" value="ECO:0007669"/>
    <property type="project" value="InterPro"/>
</dbReference>
<dbReference type="Pfam" id="PF00514">
    <property type="entry name" value="Arm"/>
    <property type="match status" value="4"/>
</dbReference>
<name>A0A0D0CEH1_9AGAR</name>
<dbReference type="SUPFAM" id="SSF48371">
    <property type="entry name" value="ARM repeat"/>
    <property type="match status" value="1"/>
</dbReference>
<dbReference type="InterPro" id="IPR036975">
    <property type="entry name" value="Importin-a_IBB_sf"/>
</dbReference>
<evidence type="ECO:0000256" key="5">
    <source>
        <dbReference type="PROSITE-ProRule" id="PRU00561"/>
    </source>
</evidence>
<dbReference type="InterPro" id="IPR011989">
    <property type="entry name" value="ARM-like"/>
</dbReference>
<dbReference type="InterPro" id="IPR046363">
    <property type="entry name" value="MS_N_TIM-barrel_dom"/>
</dbReference>
<evidence type="ECO:0000259" key="7">
    <source>
        <dbReference type="PROSITE" id="PS51214"/>
    </source>
</evidence>
<feature type="domain" description="IBB" evidence="7">
    <location>
        <begin position="470"/>
        <end position="533"/>
    </location>
</feature>
<dbReference type="InterPro" id="IPR001465">
    <property type="entry name" value="Malate_synthase_TIM"/>
</dbReference>
<dbReference type="Proteomes" id="UP000053593">
    <property type="component" value="Unassembled WGS sequence"/>
</dbReference>
<dbReference type="SUPFAM" id="SSF51645">
    <property type="entry name" value="Malate synthase G"/>
    <property type="match status" value="1"/>
</dbReference>
<dbReference type="SMART" id="SM00185">
    <property type="entry name" value="ARM"/>
    <property type="match status" value="6"/>
</dbReference>
<dbReference type="Pfam" id="PF01749">
    <property type="entry name" value="IBB"/>
    <property type="match status" value="1"/>
</dbReference>
<evidence type="ECO:0000256" key="2">
    <source>
        <dbReference type="ARBA" id="ARBA00022448"/>
    </source>
</evidence>
<evidence type="ECO:0000256" key="3">
    <source>
        <dbReference type="ARBA" id="ARBA00022927"/>
    </source>
</evidence>
<dbReference type="GO" id="GO:0006606">
    <property type="term" value="P:protein import into nucleus"/>
    <property type="evidence" value="ECO:0007669"/>
    <property type="project" value="InterPro"/>
</dbReference>
<dbReference type="Gene3D" id="1.20.5.690">
    <property type="entry name" value="Importin-alpha, importin-beta-binding domain"/>
    <property type="match status" value="1"/>
</dbReference>
<dbReference type="InterPro" id="IPR011076">
    <property type="entry name" value="Malate_synth_sf"/>
</dbReference>
<dbReference type="AlphaFoldDB" id="A0A0D0CEH1"/>
<keyword evidence="6" id="KW-0175">Coiled coil</keyword>
<reference evidence="8 9" key="1">
    <citation type="submission" date="2014-04" db="EMBL/GenBank/DDBJ databases">
        <title>Evolutionary Origins and Diversification of the Mycorrhizal Mutualists.</title>
        <authorList>
            <consortium name="DOE Joint Genome Institute"/>
            <consortium name="Mycorrhizal Genomics Consortium"/>
            <person name="Kohler A."/>
            <person name="Kuo A."/>
            <person name="Nagy L.G."/>
            <person name="Floudas D."/>
            <person name="Copeland A."/>
            <person name="Barry K.W."/>
            <person name="Cichocki N."/>
            <person name="Veneault-Fourrey C."/>
            <person name="LaButti K."/>
            <person name="Lindquist E.A."/>
            <person name="Lipzen A."/>
            <person name="Lundell T."/>
            <person name="Morin E."/>
            <person name="Murat C."/>
            <person name="Riley R."/>
            <person name="Ohm R."/>
            <person name="Sun H."/>
            <person name="Tunlid A."/>
            <person name="Henrissat B."/>
            <person name="Grigoriev I.V."/>
            <person name="Hibbett D.S."/>
            <person name="Martin F."/>
        </authorList>
    </citation>
    <scope>NUCLEOTIDE SEQUENCE [LARGE SCALE GENOMIC DNA]</scope>
    <source>
        <strain evidence="8 9">FD-317 M1</strain>
    </source>
</reference>
<feature type="repeat" description="ARM" evidence="4">
    <location>
        <begin position="625"/>
        <end position="668"/>
    </location>
</feature>
<evidence type="ECO:0000256" key="4">
    <source>
        <dbReference type="PROSITE-ProRule" id="PRU00259"/>
    </source>
</evidence>
<dbReference type="GO" id="GO:0061608">
    <property type="term" value="F:nuclear import signal receptor activity"/>
    <property type="evidence" value="ECO:0007669"/>
    <property type="project" value="InterPro"/>
</dbReference>